<dbReference type="GO" id="GO:0008270">
    <property type="term" value="F:zinc ion binding"/>
    <property type="evidence" value="ECO:0007669"/>
    <property type="project" value="UniProtKB-KW"/>
</dbReference>
<evidence type="ECO:0000256" key="4">
    <source>
        <dbReference type="PROSITE-ProRule" id="PRU00508"/>
    </source>
</evidence>
<sequence length="482" mass="54824">MAKGEAQLGHSKIRLEHITLKFLPPNTTAASQPMQLTLEAQINEEVKNHGAGCEAMQPEEGNDELHQLWTELQQTNLVEELTMADNNTLNSSLKEDEAEKEEFLTWNEIVALNKEAEKNAEALLGGQDDMVCSYPEGYKYRQPLYSCRTCSAQTGQKAGVCYACSVNCHDGHDLIELYTKRKFCCDCGNSKFNEKCRLFEVWTLLSCCVHNGILFLEKDKVNSLNKYGHNFDQLYCVCNKKYPPPEDDEEILEEDMHQCCICEDWYHLPHIFDDDIEEKKLLENLLVSDMEDACDMICKGCATKIPLLMCYKSFAISMAVNNEGSAAPESSNIQISALPGVEGQFPKPHTIYFEGTSWREQLCKCSECLKLYDNLECDFLYYDEKRKENMALKGETSLKLEEDVNMASKVYDIVAKKTNNRDAALQAYMAVDEMTKYVSDFFQNADRTKVITKEDVQKCFEGLKAKRPRLDLDSSVDGAWTA</sequence>
<dbReference type="PANTHER" id="PTHR13513">
    <property type="entry name" value="E3 UBIQUITIN-PROTEIN LIGASE UBR7"/>
    <property type="match status" value="1"/>
</dbReference>
<dbReference type="Pfam" id="PF02207">
    <property type="entry name" value="zf-UBR"/>
    <property type="match status" value="1"/>
</dbReference>
<dbReference type="WBParaSite" id="jg25854">
    <property type="protein sequence ID" value="jg25854"/>
    <property type="gene ID" value="jg25854"/>
</dbReference>
<protein>
    <submittedName>
        <fullName evidence="7">UBR-type domain-containing protein</fullName>
    </submittedName>
</protein>
<evidence type="ECO:0000256" key="3">
    <source>
        <dbReference type="ARBA" id="ARBA00022833"/>
    </source>
</evidence>
<keyword evidence="3" id="KW-0862">Zinc</keyword>
<feature type="zinc finger region" description="UBR-type" evidence="4">
    <location>
        <begin position="130"/>
        <end position="213"/>
    </location>
</feature>
<dbReference type="PANTHER" id="PTHR13513:SF9">
    <property type="entry name" value="E3 UBIQUITIN-PROTEIN LIGASE UBR7-RELATED"/>
    <property type="match status" value="1"/>
</dbReference>
<dbReference type="InterPro" id="IPR040204">
    <property type="entry name" value="UBR7"/>
</dbReference>
<dbReference type="Gene3D" id="3.30.40.10">
    <property type="entry name" value="Zinc/RING finger domain, C3HC4 (zinc finger)"/>
    <property type="match status" value="1"/>
</dbReference>
<evidence type="ECO:0000313" key="6">
    <source>
        <dbReference type="Proteomes" id="UP000887574"/>
    </source>
</evidence>
<organism evidence="6 7">
    <name type="scientific">Ditylenchus dipsaci</name>
    <dbReference type="NCBI Taxonomy" id="166011"/>
    <lineage>
        <taxon>Eukaryota</taxon>
        <taxon>Metazoa</taxon>
        <taxon>Ecdysozoa</taxon>
        <taxon>Nematoda</taxon>
        <taxon>Chromadorea</taxon>
        <taxon>Rhabditida</taxon>
        <taxon>Tylenchina</taxon>
        <taxon>Tylenchomorpha</taxon>
        <taxon>Sphaerularioidea</taxon>
        <taxon>Anguinidae</taxon>
        <taxon>Anguininae</taxon>
        <taxon>Ditylenchus</taxon>
    </lineage>
</organism>
<name>A0A915E3N8_9BILA</name>
<keyword evidence="6" id="KW-1185">Reference proteome</keyword>
<dbReference type="GO" id="GO:0005737">
    <property type="term" value="C:cytoplasm"/>
    <property type="evidence" value="ECO:0007669"/>
    <property type="project" value="TreeGrafter"/>
</dbReference>
<accession>A0A915E3N8</accession>
<dbReference type="InterPro" id="IPR047506">
    <property type="entry name" value="UBR7-like_UBR-box"/>
</dbReference>
<dbReference type="InterPro" id="IPR003126">
    <property type="entry name" value="Znf_UBR"/>
</dbReference>
<dbReference type="CDD" id="cd19677">
    <property type="entry name" value="UBR-box_UBR7"/>
    <property type="match status" value="1"/>
</dbReference>
<feature type="domain" description="UBR-type" evidence="5">
    <location>
        <begin position="130"/>
        <end position="213"/>
    </location>
</feature>
<evidence type="ECO:0000256" key="2">
    <source>
        <dbReference type="ARBA" id="ARBA00022771"/>
    </source>
</evidence>
<dbReference type="AlphaFoldDB" id="A0A915E3N8"/>
<keyword evidence="1" id="KW-0479">Metal-binding</keyword>
<dbReference type="Proteomes" id="UP000887574">
    <property type="component" value="Unplaced"/>
</dbReference>
<reference evidence="7" key="1">
    <citation type="submission" date="2022-11" db="UniProtKB">
        <authorList>
            <consortium name="WormBaseParasite"/>
        </authorList>
    </citation>
    <scope>IDENTIFICATION</scope>
</reference>
<evidence type="ECO:0000256" key="1">
    <source>
        <dbReference type="ARBA" id="ARBA00022723"/>
    </source>
</evidence>
<dbReference type="InterPro" id="IPR013083">
    <property type="entry name" value="Znf_RING/FYVE/PHD"/>
</dbReference>
<evidence type="ECO:0000313" key="7">
    <source>
        <dbReference type="WBParaSite" id="jg25854"/>
    </source>
</evidence>
<dbReference type="SMART" id="SM00396">
    <property type="entry name" value="ZnF_UBR1"/>
    <property type="match status" value="1"/>
</dbReference>
<keyword evidence="2" id="KW-0863">Zinc-finger</keyword>
<dbReference type="GO" id="GO:0061630">
    <property type="term" value="F:ubiquitin protein ligase activity"/>
    <property type="evidence" value="ECO:0007669"/>
    <property type="project" value="InterPro"/>
</dbReference>
<proteinExistence type="predicted"/>
<dbReference type="PROSITE" id="PS51157">
    <property type="entry name" value="ZF_UBR"/>
    <property type="match status" value="1"/>
</dbReference>
<evidence type="ECO:0000259" key="5">
    <source>
        <dbReference type="PROSITE" id="PS51157"/>
    </source>
</evidence>